<evidence type="ECO:0000313" key="2">
    <source>
        <dbReference type="Proteomes" id="UP001189624"/>
    </source>
</evidence>
<gene>
    <name evidence="1" type="ORF">AYBTSS11_LOCUS3346</name>
</gene>
<protein>
    <submittedName>
        <fullName evidence="1">Uncharacterized protein</fullName>
    </submittedName>
</protein>
<keyword evidence="2" id="KW-1185">Reference proteome</keyword>
<dbReference type="Gramene" id="rna-AYBTSS11_LOCUS3346">
    <property type="protein sequence ID" value="CAJ1907602.1"/>
    <property type="gene ID" value="gene-AYBTSS11_LOCUS3346"/>
</dbReference>
<name>A0AA86V7I7_9FABA</name>
<reference evidence="1" key="1">
    <citation type="submission" date="2023-10" db="EMBL/GenBank/DDBJ databases">
        <authorList>
            <person name="Domelevo Entfellner J.-B."/>
        </authorList>
    </citation>
    <scope>NUCLEOTIDE SEQUENCE</scope>
</reference>
<dbReference type="AlphaFoldDB" id="A0AA86V7I7"/>
<feature type="non-terminal residue" evidence="1">
    <location>
        <position position="98"/>
    </location>
</feature>
<accession>A0AA86V7I7</accession>
<proteinExistence type="predicted"/>
<evidence type="ECO:0000313" key="1">
    <source>
        <dbReference type="EMBL" id="CAJ1907602.1"/>
    </source>
</evidence>
<sequence>MHSATELIVDHEAGFYKFFSSIQFIKLMILIMYKHDAAVELPTSRISACVTYWLVFLSSALHYVHGPKVGAHIWARHASDHCSMSTKYQNLYPLGGEM</sequence>
<dbReference type="EMBL" id="OY731398">
    <property type="protein sequence ID" value="CAJ1907602.1"/>
    <property type="molecule type" value="Genomic_DNA"/>
</dbReference>
<organism evidence="1 2">
    <name type="scientific">Sphenostylis stenocarpa</name>
    <dbReference type="NCBI Taxonomy" id="92480"/>
    <lineage>
        <taxon>Eukaryota</taxon>
        <taxon>Viridiplantae</taxon>
        <taxon>Streptophyta</taxon>
        <taxon>Embryophyta</taxon>
        <taxon>Tracheophyta</taxon>
        <taxon>Spermatophyta</taxon>
        <taxon>Magnoliopsida</taxon>
        <taxon>eudicotyledons</taxon>
        <taxon>Gunneridae</taxon>
        <taxon>Pentapetalae</taxon>
        <taxon>rosids</taxon>
        <taxon>fabids</taxon>
        <taxon>Fabales</taxon>
        <taxon>Fabaceae</taxon>
        <taxon>Papilionoideae</taxon>
        <taxon>50 kb inversion clade</taxon>
        <taxon>NPAAA clade</taxon>
        <taxon>indigoferoid/millettioid clade</taxon>
        <taxon>Phaseoleae</taxon>
        <taxon>Sphenostylis</taxon>
    </lineage>
</organism>
<dbReference type="Proteomes" id="UP001189624">
    <property type="component" value="Chromosome 1"/>
</dbReference>